<evidence type="ECO:0000256" key="2">
    <source>
        <dbReference type="PROSITE-ProRule" id="PRU00076"/>
    </source>
</evidence>
<comment type="caution">
    <text evidence="2">Lacks conserved residue(s) required for the propagation of feature annotation.</text>
</comment>
<keyword evidence="4" id="KW-0472">Membrane</keyword>
<dbReference type="AlphaFoldDB" id="B3S1M6"/>
<accession>B3S1M6</accession>
<dbReference type="PANTHER" id="PTHR15036:SF49">
    <property type="entry name" value="AXOTACTIN"/>
    <property type="match status" value="1"/>
</dbReference>
<dbReference type="CDD" id="cd00054">
    <property type="entry name" value="EGF_CA"/>
    <property type="match status" value="1"/>
</dbReference>
<feature type="domain" description="Laminin G" evidence="5">
    <location>
        <begin position="830"/>
        <end position="1002"/>
    </location>
</feature>
<dbReference type="PROSITE" id="PS50025">
    <property type="entry name" value="LAM_G_DOMAIN"/>
    <property type="match status" value="4"/>
</dbReference>
<dbReference type="EMBL" id="DS985247">
    <property type="protein sequence ID" value="EDV23566.1"/>
    <property type="molecule type" value="Genomic_DNA"/>
</dbReference>
<dbReference type="Gene3D" id="2.60.120.1000">
    <property type="match status" value="1"/>
</dbReference>
<keyword evidence="2" id="KW-0245">EGF-like domain</keyword>
<dbReference type="InterPro" id="IPR001791">
    <property type="entry name" value="Laminin_G"/>
</dbReference>
<dbReference type="SMART" id="SM00282">
    <property type="entry name" value="LamG"/>
    <property type="match status" value="4"/>
</dbReference>
<dbReference type="HOGENOM" id="CLU_279555_0_0_1"/>
<evidence type="ECO:0000256" key="1">
    <source>
        <dbReference type="ARBA" id="ARBA00023157"/>
    </source>
</evidence>
<keyword evidence="8" id="KW-1185">Reference proteome</keyword>
<reference evidence="7 8" key="1">
    <citation type="journal article" date="2008" name="Nature">
        <title>The Trichoplax genome and the nature of placozoans.</title>
        <authorList>
            <person name="Srivastava M."/>
            <person name="Begovic E."/>
            <person name="Chapman J."/>
            <person name="Putnam N.H."/>
            <person name="Hellsten U."/>
            <person name="Kawashima T."/>
            <person name="Kuo A."/>
            <person name="Mitros T."/>
            <person name="Salamov A."/>
            <person name="Carpenter M.L."/>
            <person name="Signorovitch A.Y."/>
            <person name="Moreno M.A."/>
            <person name="Kamm K."/>
            <person name="Grimwood J."/>
            <person name="Schmutz J."/>
            <person name="Shapiro H."/>
            <person name="Grigoriev I.V."/>
            <person name="Buss L.W."/>
            <person name="Schierwater B."/>
            <person name="Dellaporta S.L."/>
            <person name="Rokhsar D.S."/>
        </authorList>
    </citation>
    <scope>NUCLEOTIDE SEQUENCE [LARGE SCALE GENOMIC DNA]</scope>
    <source>
        <strain evidence="7 8">Grell-BS-1999</strain>
    </source>
</reference>
<dbReference type="PANTHER" id="PTHR15036">
    <property type="entry name" value="PIKACHURIN-LIKE PROTEIN"/>
    <property type="match status" value="1"/>
</dbReference>
<evidence type="ECO:0008006" key="9">
    <source>
        <dbReference type="Google" id="ProtNLM"/>
    </source>
</evidence>
<dbReference type="RefSeq" id="XP_002114476.1">
    <property type="nucleotide sequence ID" value="XM_002114440.1"/>
</dbReference>
<evidence type="ECO:0000256" key="4">
    <source>
        <dbReference type="SAM" id="Phobius"/>
    </source>
</evidence>
<dbReference type="GO" id="GO:0016020">
    <property type="term" value="C:membrane"/>
    <property type="evidence" value="ECO:0007669"/>
    <property type="project" value="UniProtKB-SubCell"/>
</dbReference>
<keyword evidence="1" id="KW-1015">Disulfide bond</keyword>
<evidence type="ECO:0000313" key="8">
    <source>
        <dbReference type="Proteomes" id="UP000009022"/>
    </source>
</evidence>
<dbReference type="OrthoDB" id="26719at2759"/>
<protein>
    <recommendedName>
        <fullName evidence="9">EGF-like domain-containing protein</fullName>
    </recommendedName>
</protein>
<organism evidence="7 8">
    <name type="scientific">Trichoplax adhaerens</name>
    <name type="common">Trichoplax reptans</name>
    <dbReference type="NCBI Taxonomy" id="10228"/>
    <lineage>
        <taxon>Eukaryota</taxon>
        <taxon>Metazoa</taxon>
        <taxon>Placozoa</taxon>
        <taxon>Uniplacotomia</taxon>
        <taxon>Trichoplacea</taxon>
        <taxon>Trichoplacidae</taxon>
        <taxon>Trichoplax</taxon>
    </lineage>
</organism>
<evidence type="ECO:0000313" key="7">
    <source>
        <dbReference type="EMBL" id="EDV23566.1"/>
    </source>
</evidence>
<dbReference type="CDD" id="cd00110">
    <property type="entry name" value="LamG"/>
    <property type="match status" value="4"/>
</dbReference>
<feature type="transmembrane region" description="Helical" evidence="4">
    <location>
        <begin position="1040"/>
        <end position="1062"/>
    </location>
</feature>
<gene>
    <name evidence="7" type="ORF">TRIADDRAFT_58343</name>
</gene>
<proteinExistence type="predicted"/>
<dbReference type="OMA" id="HFNMERT"/>
<dbReference type="FunCoup" id="B3S1M6">
    <property type="interactions" value="848"/>
</dbReference>
<dbReference type="Proteomes" id="UP000009022">
    <property type="component" value="Unassembled WGS sequence"/>
</dbReference>
<evidence type="ECO:0000259" key="6">
    <source>
        <dbReference type="PROSITE" id="PS50026"/>
    </source>
</evidence>
<dbReference type="PROSITE" id="PS50026">
    <property type="entry name" value="EGF_3"/>
    <property type="match status" value="2"/>
</dbReference>
<name>B3S1M6_TRIAD</name>
<dbReference type="PhylomeDB" id="B3S1M6"/>
<dbReference type="KEGG" id="tad:TRIADDRAFT_58343"/>
<evidence type="ECO:0000259" key="5">
    <source>
        <dbReference type="PROSITE" id="PS50025"/>
    </source>
</evidence>
<feature type="domain" description="Laminin G" evidence="5">
    <location>
        <begin position="5"/>
        <end position="185"/>
    </location>
</feature>
<dbReference type="Pfam" id="PF02210">
    <property type="entry name" value="Laminin_G_2"/>
    <property type="match status" value="3"/>
</dbReference>
<evidence type="ECO:0000256" key="3">
    <source>
        <dbReference type="SAM" id="MobiDB-lite"/>
    </source>
</evidence>
<keyword evidence="4" id="KW-0812">Transmembrane</keyword>
<dbReference type="InParanoid" id="B3S1M6"/>
<feature type="domain" description="EGF-like" evidence="6">
    <location>
        <begin position="792"/>
        <end position="828"/>
    </location>
</feature>
<dbReference type="InterPro" id="IPR013320">
    <property type="entry name" value="ConA-like_dom_sf"/>
</dbReference>
<feature type="region of interest" description="Disordered" evidence="3">
    <location>
        <begin position="1098"/>
        <end position="1127"/>
    </location>
</feature>
<dbReference type="SMART" id="SM00181">
    <property type="entry name" value="EGF"/>
    <property type="match status" value="2"/>
</dbReference>
<dbReference type="CTD" id="6755689"/>
<dbReference type="eggNOG" id="KOG3516">
    <property type="taxonomic scope" value="Eukaryota"/>
</dbReference>
<dbReference type="SUPFAM" id="SSF49899">
    <property type="entry name" value="Concanavalin A-like lectins/glucanases"/>
    <property type="match status" value="4"/>
</dbReference>
<feature type="domain" description="Laminin G" evidence="5">
    <location>
        <begin position="608"/>
        <end position="791"/>
    </location>
</feature>
<feature type="domain" description="Laminin G" evidence="5">
    <location>
        <begin position="192"/>
        <end position="351"/>
    </location>
</feature>
<dbReference type="InterPro" id="IPR050372">
    <property type="entry name" value="Neurexin-related_CASP"/>
</dbReference>
<keyword evidence="4" id="KW-1133">Transmembrane helix</keyword>
<sequence>MLLRVLMNFFDGQGYVQYLSQVAPTVSQYSSNHTLRISLTTSSTDGLVLHTVGRDRSSVTLQLWKGFLRYGFTTPDGRTNWIHNSGNISDNNLHSITIRKAGYTGYLSVDTTTSASVNFTMGHRGSPFDNIIYAGGLPSDLASAQRPFLIGCIGKIVVDQQTLPANNAAMKFWSRINFGNVTTSCTALTIYTPYTFLDTSSHMTFNSLSPSFTLSFSFRTVHYGFGIELISLARLPTQLNPFYVSIEFGKLSVKFIGTQDIFLFETSVTDGVWHQFTLNVVNDRFTATLDGKSKALIFLRGSDQIARPTIIIGRSSGTGFKGCIRDIKINQVRVNIDDGNVTKNSVIKNGCTVSNLCYPVSPCFNNGICSMVDNTFRCDCDISRPYQGQYCHLYRYKKSCHDHFQSDTRNLSNNYMIDPDGPYGSNLPFTVYCDGRSPSDTVATHNNTLQRNLRPIAANVGPGKAVTPLGYLATTNNINQRGNTISIQQLSALAKVSDRCRQDLSFTCRQALLLNSPGQPYIWWISQDGRRMKNWAGAPSNSSKCACGVVNNCYNKNKSCNCDSFANRVLEDRGTLNDKRYLPIKELHLGLSQITNSTFASYDIGNFICSGPAQPSNIITLSSTTHGLLINDWGKYFKTSIQFYFKTQVSAGTLLSYKGLSFDYFTIKMSADQFELRYNYGHTVSDSKIVVRRPSQGQLFNNNQWHMVKIQFFPGIASLQIDRLPIRNHINLHGIQNHRFTNINGPLIIGSNLIGQTGFAGCIGDLIIDYKLLDLPNLAARPGQKGLRSGCADACYNKPCKHNNPCSGDLFSFTCNCSQSSYTGSTCSYVKGASIAGDGYIQYTSPNVNFVSGQQHHNILFSFVTTESDIALMTINASNIYLGFSLRNGRIMYSINSAIVQLPLTVNDGVKHNVTIVPSNGSLAVDGVVLYTSEVNTISSLQNGVIRLGNINNSPTSSFCVDNVSFASVRILDIAFNIGRPSNIIIHTNRRNPSSRVYENVCFDKLTRPPPSYWSSFPSTRPTATSGSISPPVAQTVDPGVIVAIVIVVVLILGAIGTFLIFKYRSHNSGEHNITDVDSTKFSMEYIDITYRNSDRNGDTNGYHLADHKDKVSSNGSSSAKKKEIHL</sequence>
<dbReference type="InterPro" id="IPR000742">
    <property type="entry name" value="EGF"/>
</dbReference>
<dbReference type="GeneID" id="6755689"/>
<dbReference type="Gene3D" id="2.60.120.200">
    <property type="match status" value="4"/>
</dbReference>
<feature type="domain" description="EGF-like" evidence="6">
    <location>
        <begin position="353"/>
        <end position="392"/>
    </location>
</feature>